<sequence>MSAGLSVLKQAKLKRTLRKRFFYKFYSNYCFYFIFIPPNFLSST</sequence>
<evidence type="ECO:0000313" key="3">
    <source>
        <dbReference type="Proteomes" id="UP000004473"/>
    </source>
</evidence>
<evidence type="ECO:0000256" key="1">
    <source>
        <dbReference type="SAM" id="Phobius"/>
    </source>
</evidence>
<keyword evidence="1" id="KW-0472">Membrane</keyword>
<dbReference type="EMBL" id="AJMT01000191">
    <property type="protein sequence ID" value="EIG24756.1"/>
    <property type="molecule type" value="Genomic_DNA"/>
</dbReference>
<dbReference type="Proteomes" id="UP000004473">
    <property type="component" value="Unassembled WGS sequence"/>
</dbReference>
<protein>
    <submittedName>
        <fullName evidence="2">Uncharacterized protein</fullName>
    </submittedName>
</protein>
<organism evidence="2 3">
    <name type="scientific">Neisseria sicca VK64</name>
    <dbReference type="NCBI Taxonomy" id="1095748"/>
    <lineage>
        <taxon>Bacteria</taxon>
        <taxon>Pseudomonadati</taxon>
        <taxon>Pseudomonadota</taxon>
        <taxon>Betaproteobacteria</taxon>
        <taxon>Neisseriales</taxon>
        <taxon>Neisseriaceae</taxon>
        <taxon>Neisseria</taxon>
    </lineage>
</organism>
<accession>I2NFZ5</accession>
<dbReference type="AlphaFoldDB" id="I2NFZ5"/>
<comment type="caution">
    <text evidence="2">The sequence shown here is derived from an EMBL/GenBank/DDBJ whole genome shotgun (WGS) entry which is preliminary data.</text>
</comment>
<keyword evidence="1" id="KW-1133">Transmembrane helix</keyword>
<keyword evidence="1" id="KW-0812">Transmembrane</keyword>
<gene>
    <name evidence="2" type="ORF">HMPREF1051_1335</name>
</gene>
<name>I2NFZ5_NEISI</name>
<feature type="transmembrane region" description="Helical" evidence="1">
    <location>
        <begin position="21"/>
        <end position="41"/>
    </location>
</feature>
<evidence type="ECO:0000313" key="2">
    <source>
        <dbReference type="EMBL" id="EIG24756.1"/>
    </source>
</evidence>
<reference evidence="2 3" key="1">
    <citation type="submission" date="2012-04" db="EMBL/GenBank/DDBJ databases">
        <authorList>
            <person name="Harkins D.M."/>
            <person name="Madupu R."/>
            <person name="Durkin A.S."/>
            <person name="Torralba M."/>
            <person name="Methe B."/>
            <person name="Sutton G.G."/>
            <person name="Nelson K.E."/>
        </authorList>
    </citation>
    <scope>NUCLEOTIDE SEQUENCE [LARGE SCALE GENOMIC DNA]</scope>
    <source>
        <strain evidence="2 3">VK64</strain>
    </source>
</reference>
<proteinExistence type="predicted"/>